<dbReference type="InterPro" id="IPR001841">
    <property type="entry name" value="Znf_RING"/>
</dbReference>
<dbReference type="SMART" id="SM00184">
    <property type="entry name" value="RING"/>
    <property type="match status" value="1"/>
</dbReference>
<evidence type="ECO:0000313" key="3">
    <source>
        <dbReference type="EMBL" id="WJZ86891.1"/>
    </source>
</evidence>
<dbReference type="PANTHER" id="PTHR46798">
    <property type="entry name" value="OS09G0511500 PROTEIN"/>
    <property type="match status" value="1"/>
</dbReference>
<reference evidence="3 4" key="1">
    <citation type="journal article" date="2023" name="Hortic Res">
        <title>The complete reference genome for grapevine (Vitis vinifera L.) genetics and breeding.</title>
        <authorList>
            <person name="Shi X."/>
            <person name="Cao S."/>
            <person name="Wang X."/>
            <person name="Huang S."/>
            <person name="Wang Y."/>
            <person name="Liu Z."/>
            <person name="Liu W."/>
            <person name="Leng X."/>
            <person name="Peng Y."/>
            <person name="Wang N."/>
            <person name="Wang Y."/>
            <person name="Ma Z."/>
            <person name="Xu X."/>
            <person name="Zhang F."/>
            <person name="Xue H."/>
            <person name="Zhong H."/>
            <person name="Wang Y."/>
            <person name="Zhang K."/>
            <person name="Velt A."/>
            <person name="Avia K."/>
            <person name="Holtgrawe D."/>
            <person name="Grimplet J."/>
            <person name="Matus J.T."/>
            <person name="Ware D."/>
            <person name="Wu X."/>
            <person name="Wang H."/>
            <person name="Liu C."/>
            <person name="Fang Y."/>
            <person name="Rustenholz C."/>
            <person name="Cheng Z."/>
            <person name="Xiao H."/>
            <person name="Zhou Y."/>
        </authorList>
    </citation>
    <scope>NUCLEOTIDE SEQUENCE [LARGE SCALE GENOMIC DNA]</scope>
    <source>
        <strain evidence="4">cv. Pinot noir / PN40024</strain>
        <tissue evidence="3">Leaf</tissue>
    </source>
</reference>
<dbReference type="PANTHER" id="PTHR46798:SF17">
    <property type="entry name" value="RING_U-BOX SUPERFAMILY PROTEIN"/>
    <property type="match status" value="1"/>
</dbReference>
<keyword evidence="1" id="KW-0862">Zinc</keyword>
<dbReference type="InterPro" id="IPR057779">
    <property type="entry name" value="Znf_RING_Vps41"/>
</dbReference>
<dbReference type="Gene3D" id="3.30.40.10">
    <property type="entry name" value="Zinc/RING finger domain, C3HC4 (zinc finger)"/>
    <property type="match status" value="1"/>
</dbReference>
<dbReference type="InterPro" id="IPR013083">
    <property type="entry name" value="Znf_RING/FYVE/PHD"/>
</dbReference>
<evidence type="ECO:0000259" key="2">
    <source>
        <dbReference type="PROSITE" id="PS50089"/>
    </source>
</evidence>
<accession>A0ABY9BWQ8</accession>
<protein>
    <recommendedName>
        <fullName evidence="2">RING-type domain-containing protein</fullName>
    </recommendedName>
</protein>
<evidence type="ECO:0000313" key="4">
    <source>
        <dbReference type="Proteomes" id="UP001227230"/>
    </source>
</evidence>
<feature type="domain" description="RING-type" evidence="2">
    <location>
        <begin position="35"/>
        <end position="80"/>
    </location>
</feature>
<keyword evidence="1" id="KW-0479">Metal-binding</keyword>
<keyword evidence="1" id="KW-0863">Zinc-finger</keyword>
<gene>
    <name evidence="3" type="ORF">VitviT2T_006305</name>
</gene>
<dbReference type="Proteomes" id="UP001227230">
    <property type="component" value="Chromosome 5"/>
</dbReference>
<sequence>MAQQPTGNASLAATANTHNNESNNNGNSVNNVVICTICIDPVIENGPRAVVRLGCGHRFHLDCIGSEFNARGIMRCPNCRVIEVGEWRFSNGQCTQNRTNENQAQFLVEAPVAVLPWCPILGLFTHGPYEVWGLPSHGYGPTFSHQWNLLPPPSNAPAQGLPASLHYGNWGTFSPTSENSSRANPTVPSMMGLSWVASGGVPSLQSVTQPVVLDHGSGAFGPLPSSIGSPVVYTASPPAQPADFYMVPPSGSGLLGQIPRQAVPSPVIHNRMLGLDRRIISQYITNSRDPVWWVAD</sequence>
<dbReference type="EMBL" id="CP126652">
    <property type="protein sequence ID" value="WJZ86891.1"/>
    <property type="molecule type" value="Genomic_DNA"/>
</dbReference>
<dbReference type="InterPro" id="IPR044274">
    <property type="entry name" value="RFI2"/>
</dbReference>
<name>A0ABY9BWQ8_VITVI</name>
<keyword evidence="4" id="KW-1185">Reference proteome</keyword>
<evidence type="ECO:0000256" key="1">
    <source>
        <dbReference type="PROSITE-ProRule" id="PRU00175"/>
    </source>
</evidence>
<dbReference type="PROSITE" id="PS50089">
    <property type="entry name" value="ZF_RING_2"/>
    <property type="match status" value="1"/>
</dbReference>
<proteinExistence type="predicted"/>
<organism evidence="3 4">
    <name type="scientific">Vitis vinifera</name>
    <name type="common">Grape</name>
    <dbReference type="NCBI Taxonomy" id="29760"/>
    <lineage>
        <taxon>Eukaryota</taxon>
        <taxon>Viridiplantae</taxon>
        <taxon>Streptophyta</taxon>
        <taxon>Embryophyta</taxon>
        <taxon>Tracheophyta</taxon>
        <taxon>Spermatophyta</taxon>
        <taxon>Magnoliopsida</taxon>
        <taxon>eudicotyledons</taxon>
        <taxon>Gunneridae</taxon>
        <taxon>Pentapetalae</taxon>
        <taxon>rosids</taxon>
        <taxon>Vitales</taxon>
        <taxon>Vitaceae</taxon>
        <taxon>Viteae</taxon>
        <taxon>Vitis</taxon>
    </lineage>
</organism>
<dbReference type="Pfam" id="PF23555">
    <property type="entry name" value="zf-RING_Vps41"/>
    <property type="match status" value="1"/>
</dbReference>
<dbReference type="SUPFAM" id="SSF57850">
    <property type="entry name" value="RING/U-box"/>
    <property type="match status" value="1"/>
</dbReference>